<evidence type="ECO:0000313" key="18">
    <source>
        <dbReference type="EMBL" id="KAK0509616.1"/>
    </source>
</evidence>
<evidence type="ECO:0000256" key="12">
    <source>
        <dbReference type="ARBA" id="ARBA00023128"/>
    </source>
</evidence>
<dbReference type="PANTHER" id="PTHR40637">
    <property type="entry name" value="ESSS SUBUNIT OF NADH:UBIQUINONE OXIDOREDUCTASE (COMPLEX I) PROTEIN"/>
    <property type="match status" value="1"/>
</dbReference>
<evidence type="ECO:0000256" key="10">
    <source>
        <dbReference type="ARBA" id="ARBA00022982"/>
    </source>
</evidence>
<organism evidence="18 19">
    <name type="scientific">Cladonia borealis</name>
    <dbReference type="NCBI Taxonomy" id="184061"/>
    <lineage>
        <taxon>Eukaryota</taxon>
        <taxon>Fungi</taxon>
        <taxon>Dikarya</taxon>
        <taxon>Ascomycota</taxon>
        <taxon>Pezizomycotina</taxon>
        <taxon>Lecanoromycetes</taxon>
        <taxon>OSLEUM clade</taxon>
        <taxon>Lecanoromycetidae</taxon>
        <taxon>Lecanorales</taxon>
        <taxon>Lecanorineae</taxon>
        <taxon>Cladoniaceae</taxon>
        <taxon>Cladonia</taxon>
    </lineage>
</organism>
<feature type="compositionally biased region" description="Basic and acidic residues" evidence="17">
    <location>
        <begin position="43"/>
        <end position="59"/>
    </location>
</feature>
<comment type="subunit">
    <text evidence="16">Complex I is composed of 45 different subunits. Interacts with BCAP31.</text>
</comment>
<dbReference type="AlphaFoldDB" id="A0AA39QXF9"/>
<reference evidence="18" key="1">
    <citation type="submission" date="2023-03" db="EMBL/GenBank/DDBJ databases">
        <title>Complete genome of Cladonia borealis.</title>
        <authorList>
            <person name="Park H."/>
        </authorList>
    </citation>
    <scope>NUCLEOTIDE SEQUENCE</scope>
    <source>
        <strain evidence="18">ANT050790</strain>
    </source>
</reference>
<comment type="function">
    <text evidence="1">Accessory subunit of the mitochondrial membrane respiratory chain NADH dehydrogenase (Complex I), that is believed not to be involved in catalysis. Complex I functions in the transfer of electrons from NADH to the respiratory chain. The immediate electron acceptor for the enzyme is believed to be ubiquinone.</text>
</comment>
<keyword evidence="19" id="KW-1185">Reference proteome</keyword>
<keyword evidence="5" id="KW-0813">Transport</keyword>
<evidence type="ECO:0000256" key="2">
    <source>
        <dbReference type="ARBA" id="ARBA00004434"/>
    </source>
</evidence>
<keyword evidence="11" id="KW-1133">Transmembrane helix</keyword>
<evidence type="ECO:0000256" key="14">
    <source>
        <dbReference type="ARBA" id="ARBA00030753"/>
    </source>
</evidence>
<evidence type="ECO:0000256" key="15">
    <source>
        <dbReference type="ARBA" id="ARBA00031387"/>
    </source>
</evidence>
<evidence type="ECO:0000256" key="4">
    <source>
        <dbReference type="ARBA" id="ARBA00018632"/>
    </source>
</evidence>
<name>A0AA39QXF9_9LECA</name>
<evidence type="ECO:0000256" key="7">
    <source>
        <dbReference type="ARBA" id="ARBA00022692"/>
    </source>
</evidence>
<dbReference type="InterPro" id="IPR019329">
    <property type="entry name" value="NADH_UbQ_OxRdtase_ESSS_su"/>
</dbReference>
<proteinExistence type="inferred from homology"/>
<evidence type="ECO:0000256" key="8">
    <source>
        <dbReference type="ARBA" id="ARBA00022792"/>
    </source>
</evidence>
<comment type="similarity">
    <text evidence="3">Belongs to the complex I NDUFB11 subunit family.</text>
</comment>
<dbReference type="Proteomes" id="UP001166286">
    <property type="component" value="Unassembled WGS sequence"/>
</dbReference>
<evidence type="ECO:0000256" key="9">
    <source>
        <dbReference type="ARBA" id="ARBA00022946"/>
    </source>
</evidence>
<evidence type="ECO:0000256" key="13">
    <source>
        <dbReference type="ARBA" id="ARBA00023136"/>
    </source>
</evidence>
<keyword evidence="10" id="KW-0249">Electron transport</keyword>
<comment type="subcellular location">
    <subcellularLocation>
        <location evidence="2">Mitochondrion inner membrane</location>
        <topology evidence="2">Single-pass membrane protein</topology>
    </subcellularLocation>
</comment>
<keyword evidence="8" id="KW-0999">Mitochondrion inner membrane</keyword>
<keyword evidence="12" id="KW-0496">Mitochondrion</keyword>
<keyword evidence="9" id="KW-0809">Transit peptide</keyword>
<sequence length="134" mass="15188">MPPLRPLHITCLASQSLQNSTRRLGPIYLHQQQRTHASTHPPDVSEHPSPDTASHDSHFDPPSGWLFGVPPGEKYKEEGWEKTWVYGFWGSILFGVVAYAYKPDTSIQTWALEEARRRLEAEGILPDPDDEAKK</sequence>
<evidence type="ECO:0000256" key="6">
    <source>
        <dbReference type="ARBA" id="ARBA00022660"/>
    </source>
</evidence>
<accession>A0AA39QXF9</accession>
<feature type="region of interest" description="Disordered" evidence="17">
    <location>
        <begin position="25"/>
        <end position="65"/>
    </location>
</feature>
<comment type="caution">
    <text evidence="18">The sequence shown here is derived from an EMBL/GenBank/DDBJ whole genome shotgun (WGS) entry which is preliminary data.</text>
</comment>
<dbReference type="PANTHER" id="PTHR40637:SF1">
    <property type="entry name" value="ESSS SUBUNIT OF NADH:UBIQUINONE OXIDOREDUCTASE (COMPLEX I) PROTEIN"/>
    <property type="match status" value="1"/>
</dbReference>
<evidence type="ECO:0000256" key="3">
    <source>
        <dbReference type="ARBA" id="ARBA00008915"/>
    </source>
</evidence>
<dbReference type="EMBL" id="JAFEKC020000018">
    <property type="protein sequence ID" value="KAK0509616.1"/>
    <property type="molecule type" value="Genomic_DNA"/>
</dbReference>
<evidence type="ECO:0000313" key="19">
    <source>
        <dbReference type="Proteomes" id="UP001166286"/>
    </source>
</evidence>
<evidence type="ECO:0000256" key="11">
    <source>
        <dbReference type="ARBA" id="ARBA00022989"/>
    </source>
</evidence>
<evidence type="ECO:0000256" key="16">
    <source>
        <dbReference type="ARBA" id="ARBA00046528"/>
    </source>
</evidence>
<gene>
    <name evidence="18" type="ORF">JMJ35_008010</name>
</gene>
<evidence type="ECO:0000256" key="17">
    <source>
        <dbReference type="SAM" id="MobiDB-lite"/>
    </source>
</evidence>
<keyword evidence="6" id="KW-0679">Respiratory chain</keyword>
<evidence type="ECO:0000256" key="1">
    <source>
        <dbReference type="ARBA" id="ARBA00003195"/>
    </source>
</evidence>
<dbReference type="GO" id="GO:0005743">
    <property type="term" value="C:mitochondrial inner membrane"/>
    <property type="evidence" value="ECO:0007669"/>
    <property type="project" value="UniProtKB-SubCell"/>
</dbReference>
<keyword evidence="13" id="KW-0472">Membrane</keyword>
<evidence type="ECO:0000256" key="5">
    <source>
        <dbReference type="ARBA" id="ARBA00022448"/>
    </source>
</evidence>
<keyword evidence="7" id="KW-0812">Transmembrane</keyword>
<protein>
    <recommendedName>
        <fullName evidence="4">NADH dehydrogenase [ubiquinone] 1 beta subcomplex subunit 11, mitochondrial</fullName>
    </recommendedName>
    <alternativeName>
        <fullName evidence="15">Complex I-ESSS</fullName>
    </alternativeName>
    <alternativeName>
        <fullName evidence="14">NADH-ubiquinone oxidoreductase ESSS subunit</fullName>
    </alternativeName>
</protein>
<dbReference type="Pfam" id="PF10183">
    <property type="entry name" value="ESSS"/>
    <property type="match status" value="1"/>
</dbReference>